<reference evidence="1 2" key="1">
    <citation type="submission" date="2023-06" db="EMBL/GenBank/DDBJ databases">
        <title>Sporosarcina sp. nov., isolated from Korean traditional fermented seafood 'Jeotgal'.</title>
        <authorList>
            <person name="Yang A.I."/>
            <person name="Shin N.-R."/>
        </authorList>
    </citation>
    <scope>NUCLEOTIDE SEQUENCE [LARGE SCALE GENOMIC DNA]</scope>
    <source>
        <strain evidence="1 2">KCTC13119</strain>
    </source>
</reference>
<name>A0ABU4G934_9BACL</name>
<evidence type="ECO:0000313" key="2">
    <source>
        <dbReference type="Proteomes" id="UP001282284"/>
    </source>
</evidence>
<organism evidence="1 2">
    <name type="scientific">Sporosarcina saromensis</name>
    <dbReference type="NCBI Taxonomy" id="359365"/>
    <lineage>
        <taxon>Bacteria</taxon>
        <taxon>Bacillati</taxon>
        <taxon>Bacillota</taxon>
        <taxon>Bacilli</taxon>
        <taxon>Bacillales</taxon>
        <taxon>Caryophanaceae</taxon>
        <taxon>Sporosarcina</taxon>
    </lineage>
</organism>
<dbReference type="Proteomes" id="UP001282284">
    <property type="component" value="Unassembled WGS sequence"/>
</dbReference>
<dbReference type="RefSeq" id="WP_317943842.1">
    <property type="nucleotide sequence ID" value="NZ_JAUBDI010000008.1"/>
</dbReference>
<accession>A0ABU4G934</accession>
<proteinExistence type="predicted"/>
<keyword evidence="2" id="KW-1185">Reference proteome</keyword>
<sequence>MNYRIMNKQVFEQAQVRSVSDVTFTEEELQHGMKIAVSKVDKTLELYLVDVDGQKKFEVRWDDSTEIFTGWNSAWENFTWCLNIVGNE</sequence>
<gene>
    <name evidence="1" type="ORF">QT711_09775</name>
</gene>
<evidence type="ECO:0000313" key="1">
    <source>
        <dbReference type="EMBL" id="MDW0113475.1"/>
    </source>
</evidence>
<protein>
    <submittedName>
        <fullName evidence="1">Uncharacterized protein</fullName>
    </submittedName>
</protein>
<comment type="caution">
    <text evidence="1">The sequence shown here is derived from an EMBL/GenBank/DDBJ whole genome shotgun (WGS) entry which is preliminary data.</text>
</comment>
<dbReference type="EMBL" id="JAUBDI010000008">
    <property type="protein sequence ID" value="MDW0113475.1"/>
    <property type="molecule type" value="Genomic_DNA"/>
</dbReference>